<proteinExistence type="predicted"/>
<gene>
    <name evidence="2" type="ORF">Lqua_2304</name>
    <name evidence="3" type="ORF">NCTC12376_02856</name>
</gene>
<dbReference type="RefSeq" id="WP_058474457.1">
    <property type="nucleotide sequence ID" value="NZ_CAAAIL010000016.1"/>
</dbReference>
<evidence type="ECO:0000313" key="4">
    <source>
        <dbReference type="Proteomes" id="UP000054639"/>
    </source>
</evidence>
<evidence type="ECO:0000313" key="5">
    <source>
        <dbReference type="Proteomes" id="UP000254230"/>
    </source>
</evidence>
<dbReference type="GO" id="GO:0016740">
    <property type="term" value="F:transferase activity"/>
    <property type="evidence" value="ECO:0007669"/>
    <property type="project" value="UniProtKB-KW"/>
</dbReference>
<dbReference type="AlphaFoldDB" id="A0A378L4H1"/>
<dbReference type="Pfam" id="PF01636">
    <property type="entry name" value="APH"/>
    <property type="match status" value="1"/>
</dbReference>
<protein>
    <submittedName>
        <fullName evidence="2 3">Phosphotransferase enzyme family</fullName>
    </submittedName>
</protein>
<dbReference type="Proteomes" id="UP000254230">
    <property type="component" value="Unassembled WGS sequence"/>
</dbReference>
<accession>A0A378L4H1</accession>
<dbReference type="OrthoDB" id="6255775at2"/>
<evidence type="ECO:0000313" key="2">
    <source>
        <dbReference type="EMBL" id="KTD46201.1"/>
    </source>
</evidence>
<keyword evidence="4" id="KW-1185">Reference proteome</keyword>
<dbReference type="InterPro" id="IPR002575">
    <property type="entry name" value="Aminoglycoside_PTrfase"/>
</dbReference>
<feature type="domain" description="Aminoglycoside phosphotransferase" evidence="1">
    <location>
        <begin position="51"/>
        <end position="233"/>
    </location>
</feature>
<dbReference type="SUPFAM" id="SSF56112">
    <property type="entry name" value="Protein kinase-like (PK-like)"/>
    <property type="match status" value="1"/>
</dbReference>
<evidence type="ECO:0000313" key="3">
    <source>
        <dbReference type="EMBL" id="STY19030.1"/>
    </source>
</evidence>
<dbReference type="STRING" id="45072.Lqua_2304"/>
<evidence type="ECO:0000259" key="1">
    <source>
        <dbReference type="Pfam" id="PF01636"/>
    </source>
</evidence>
<keyword evidence="3" id="KW-0808">Transferase</keyword>
<dbReference type="EMBL" id="UGOW01000001">
    <property type="protein sequence ID" value="STY19030.1"/>
    <property type="molecule type" value="Genomic_DNA"/>
</dbReference>
<name>A0A378L4H1_9GAMM</name>
<reference evidence="3 5" key="2">
    <citation type="submission" date="2018-06" db="EMBL/GenBank/DDBJ databases">
        <authorList>
            <consortium name="Pathogen Informatics"/>
            <person name="Doyle S."/>
        </authorList>
    </citation>
    <scope>NUCLEOTIDE SEQUENCE [LARGE SCALE GENOMIC DNA]</scope>
    <source>
        <strain evidence="3 5">NCTC12376</strain>
    </source>
</reference>
<dbReference type="InterPro" id="IPR011009">
    <property type="entry name" value="Kinase-like_dom_sf"/>
</dbReference>
<reference evidence="2 4" key="1">
    <citation type="submission" date="2015-11" db="EMBL/GenBank/DDBJ databases">
        <title>Genomic analysis of 38 Legionella species identifies large and diverse effector repertoires.</title>
        <authorList>
            <person name="Burstein D."/>
            <person name="Amaro F."/>
            <person name="Zusman T."/>
            <person name="Lifshitz Z."/>
            <person name="Cohen O."/>
            <person name="Gilbert J.A."/>
            <person name="Pupko T."/>
            <person name="Shuman H.A."/>
            <person name="Segal G."/>
        </authorList>
    </citation>
    <scope>NUCLEOTIDE SEQUENCE [LARGE SCALE GENOMIC DNA]</scope>
    <source>
        <strain evidence="2 4">ATCC 49507</strain>
    </source>
</reference>
<dbReference type="EMBL" id="LNYR01000034">
    <property type="protein sequence ID" value="KTD46201.1"/>
    <property type="molecule type" value="Genomic_DNA"/>
</dbReference>
<sequence>MENHSGIMNWATASLNSKGYSLVGQPEMIQETPWSNVIRLPTLQCDVFLKQPAPLLANEARVIQFLAHQFNSNVPCIIADNDELHCFLMKDAGISLRKYLNEENKPDLLCQAIKQFTAFQRSTEGSIQPFLKLGIPDWRLNQLPGLYWEIINDKDFLKEDGVTESELEQLNYLYPLVIEQIKALSQFGICETLVQPDFNTNNILIDPDTQKFTLIDLGELAISHPFFSLHNFLYTATVHHEVKEQDLIWHQMLEACLENWSDLWPKAKLLEGYLLSKTLWPIYSVCVNYHFMHCVDLQALNSWYVDKPNRLASTFRHYINSMHCSKLL</sequence>
<dbReference type="Proteomes" id="UP000054639">
    <property type="component" value="Unassembled WGS sequence"/>
</dbReference>
<organism evidence="3 5">
    <name type="scientific">Legionella quateirensis</name>
    <dbReference type="NCBI Taxonomy" id="45072"/>
    <lineage>
        <taxon>Bacteria</taxon>
        <taxon>Pseudomonadati</taxon>
        <taxon>Pseudomonadota</taxon>
        <taxon>Gammaproteobacteria</taxon>
        <taxon>Legionellales</taxon>
        <taxon>Legionellaceae</taxon>
        <taxon>Legionella</taxon>
    </lineage>
</organism>